<reference evidence="2 3" key="1">
    <citation type="journal article" date="2019" name="Nat. Ecol. Evol.">
        <title>Megaphylogeny resolves global patterns of mushroom evolution.</title>
        <authorList>
            <person name="Varga T."/>
            <person name="Krizsan K."/>
            <person name="Foldi C."/>
            <person name="Dima B."/>
            <person name="Sanchez-Garcia M."/>
            <person name="Sanchez-Ramirez S."/>
            <person name="Szollosi G.J."/>
            <person name="Szarkandi J.G."/>
            <person name="Papp V."/>
            <person name="Albert L."/>
            <person name="Andreopoulos W."/>
            <person name="Angelini C."/>
            <person name="Antonin V."/>
            <person name="Barry K.W."/>
            <person name="Bougher N.L."/>
            <person name="Buchanan P."/>
            <person name="Buyck B."/>
            <person name="Bense V."/>
            <person name="Catcheside P."/>
            <person name="Chovatia M."/>
            <person name="Cooper J."/>
            <person name="Damon W."/>
            <person name="Desjardin D."/>
            <person name="Finy P."/>
            <person name="Geml J."/>
            <person name="Haridas S."/>
            <person name="Hughes K."/>
            <person name="Justo A."/>
            <person name="Karasinski D."/>
            <person name="Kautmanova I."/>
            <person name="Kiss B."/>
            <person name="Kocsube S."/>
            <person name="Kotiranta H."/>
            <person name="LaButti K.M."/>
            <person name="Lechner B.E."/>
            <person name="Liimatainen K."/>
            <person name="Lipzen A."/>
            <person name="Lukacs Z."/>
            <person name="Mihaltcheva S."/>
            <person name="Morgado L.N."/>
            <person name="Niskanen T."/>
            <person name="Noordeloos M.E."/>
            <person name="Ohm R.A."/>
            <person name="Ortiz-Santana B."/>
            <person name="Ovrebo C."/>
            <person name="Racz N."/>
            <person name="Riley R."/>
            <person name="Savchenko A."/>
            <person name="Shiryaev A."/>
            <person name="Soop K."/>
            <person name="Spirin V."/>
            <person name="Szebenyi C."/>
            <person name="Tomsovsky M."/>
            <person name="Tulloss R.E."/>
            <person name="Uehling J."/>
            <person name="Grigoriev I.V."/>
            <person name="Vagvolgyi C."/>
            <person name="Papp T."/>
            <person name="Martin F.M."/>
            <person name="Miettinen O."/>
            <person name="Hibbett D.S."/>
            <person name="Nagy L.G."/>
        </authorList>
    </citation>
    <scope>NUCLEOTIDE SEQUENCE [LARGE SCALE GENOMIC DNA]</scope>
    <source>
        <strain evidence="2 3">CBS 121175</strain>
    </source>
</reference>
<protein>
    <submittedName>
        <fullName evidence="2">Uncharacterized protein</fullName>
    </submittedName>
</protein>
<evidence type="ECO:0000256" key="1">
    <source>
        <dbReference type="SAM" id="MobiDB-lite"/>
    </source>
</evidence>
<accession>A0A5C3L939</accession>
<name>A0A5C3L939_COPMA</name>
<feature type="compositionally biased region" description="Basic residues" evidence="1">
    <location>
        <begin position="537"/>
        <end position="560"/>
    </location>
</feature>
<dbReference type="Proteomes" id="UP000307440">
    <property type="component" value="Unassembled WGS sequence"/>
</dbReference>
<feature type="compositionally biased region" description="Pro residues" evidence="1">
    <location>
        <begin position="33"/>
        <end position="42"/>
    </location>
</feature>
<feature type="region of interest" description="Disordered" evidence="1">
    <location>
        <begin position="336"/>
        <end position="359"/>
    </location>
</feature>
<proteinExistence type="predicted"/>
<dbReference type="EMBL" id="ML210155">
    <property type="protein sequence ID" value="TFK28546.1"/>
    <property type="molecule type" value="Genomic_DNA"/>
</dbReference>
<feature type="compositionally biased region" description="Polar residues" evidence="1">
    <location>
        <begin position="336"/>
        <end position="346"/>
    </location>
</feature>
<feature type="compositionally biased region" description="Polar residues" evidence="1">
    <location>
        <begin position="9"/>
        <end position="22"/>
    </location>
</feature>
<feature type="region of interest" description="Disordered" evidence="1">
    <location>
        <begin position="374"/>
        <end position="395"/>
    </location>
</feature>
<keyword evidence="3" id="KW-1185">Reference proteome</keyword>
<organism evidence="2 3">
    <name type="scientific">Coprinopsis marcescibilis</name>
    <name type="common">Agaric fungus</name>
    <name type="synonym">Psathyrella marcescibilis</name>
    <dbReference type="NCBI Taxonomy" id="230819"/>
    <lineage>
        <taxon>Eukaryota</taxon>
        <taxon>Fungi</taxon>
        <taxon>Dikarya</taxon>
        <taxon>Basidiomycota</taxon>
        <taxon>Agaricomycotina</taxon>
        <taxon>Agaricomycetes</taxon>
        <taxon>Agaricomycetidae</taxon>
        <taxon>Agaricales</taxon>
        <taxon>Agaricineae</taxon>
        <taxon>Psathyrellaceae</taxon>
        <taxon>Coprinopsis</taxon>
    </lineage>
</organism>
<feature type="region of interest" description="Disordered" evidence="1">
    <location>
        <begin position="501"/>
        <end position="560"/>
    </location>
</feature>
<feature type="compositionally biased region" description="Polar residues" evidence="1">
    <location>
        <begin position="45"/>
        <end position="61"/>
    </location>
</feature>
<gene>
    <name evidence="2" type="ORF">FA15DRAFT_753451</name>
</gene>
<evidence type="ECO:0000313" key="3">
    <source>
        <dbReference type="Proteomes" id="UP000307440"/>
    </source>
</evidence>
<dbReference type="AlphaFoldDB" id="A0A5C3L939"/>
<feature type="region of interest" description="Disordered" evidence="1">
    <location>
        <begin position="97"/>
        <end position="124"/>
    </location>
</feature>
<evidence type="ECO:0000313" key="2">
    <source>
        <dbReference type="EMBL" id="TFK28546.1"/>
    </source>
</evidence>
<feature type="region of interest" description="Disordered" evidence="1">
    <location>
        <begin position="1"/>
        <end position="75"/>
    </location>
</feature>
<sequence length="560" mass="60875">MATKPIVQPNVSSGQSAVNSQPRRLPMVTRTPLFPPRTPTEPQPASQHTSSSTLNPQQTKPFQKPRAEATDPYTYGNNTAYYRLLTEIQNRDYENATKVSDGGKQDHVKWKGKEPQHERRGRERVLQAQGPTGTVFDTLVAQSPGRHFTGFGTFLSEQRYRYLQNLTRPDLKGTIVTDFQTYVAPTVPAIPHDTSHLVIPQHMAKPQVTSPMTVDTPWSPMSAISEGPSSIPGLRSPADFDMRDSEVITEQQKPTPLDVFGSAAAARPDSRRGSWNPAFGASSFGTATTQANQGYRGSVASSTDSAYFTANQGYRDSVSSSTGSAYFTANQGYRDSVSSSTGSTYAAPNGAPTDRPLIPTQQPQVSRVRFVPNRYDQSSQGHGPAPNAGGLSGVYLNAGQQSRTTAATLAPNQYGQSTQGHGPAPNTGGIKVPSVAPFYRPIADVLSSFYPKAPQVPQSSQASQETNPFKTHIIGSTQQQSAPSQPRESTFAATLRSAFASFRPGPAPQNGGGGPKPGNPRMRTSPEKWTHSPPLPRKMKMKRNRNRLRNRFRNHVRSRN</sequence>